<sequence length="388" mass="43298">MSKAREDELGTNPPEDNTPHILQDLISNTSAGVLTALVAWIANEAGLSSTDIALARAEVAADLTRAKWTEAGPQLGFNEDPLAVELKVYSPLYCFLPSIVHREIFVRAWHALDAFEESFLHHEDDIGFRLLDIYIIPTIAPFGGRVVDRPRVSVQRNSNDFSVGDGVEHQIVASGRIIVIIMRAEHEEKEGQFLARAFLSLLAAHKQNDKEMGSQCRIHAVVSDMFHFHFYSYEPSTNKFCVDVQIVVGSKRENNLLDMIDVTNKLFSAIFDGYYEVIKSMSKSGNKGKGSFCGRRPAPEWEDAFRHAEQCRKSFQGHGGSISKTDQKSRDALKHLAESVRCHPCYSRTTAKVDVPAPDRLSGLARCTVEEWYTSRVQQNGSTLTANN</sequence>
<protein>
    <submittedName>
        <fullName evidence="2">Uncharacterized protein</fullName>
    </submittedName>
</protein>
<proteinExistence type="predicted"/>
<dbReference type="AlphaFoldDB" id="A0A4Y7PTE7"/>
<feature type="region of interest" description="Disordered" evidence="1">
    <location>
        <begin position="1"/>
        <end position="20"/>
    </location>
</feature>
<accession>A0A4Y7PTE7</accession>
<name>A0A4Y7PTE7_9AGAM</name>
<dbReference type="OrthoDB" id="3248548at2759"/>
<reference evidence="2 3" key="1">
    <citation type="submission" date="2018-06" db="EMBL/GenBank/DDBJ databases">
        <title>A transcriptomic atlas of mushroom development highlights an independent origin of complex multicellularity.</title>
        <authorList>
            <consortium name="DOE Joint Genome Institute"/>
            <person name="Krizsan K."/>
            <person name="Almasi E."/>
            <person name="Merenyi Z."/>
            <person name="Sahu N."/>
            <person name="Viragh M."/>
            <person name="Koszo T."/>
            <person name="Mondo S."/>
            <person name="Kiss B."/>
            <person name="Balint B."/>
            <person name="Kues U."/>
            <person name="Barry K."/>
            <person name="Hegedus J.C."/>
            <person name="Henrissat B."/>
            <person name="Johnson J."/>
            <person name="Lipzen A."/>
            <person name="Ohm R."/>
            <person name="Nagy I."/>
            <person name="Pangilinan J."/>
            <person name="Yan J."/>
            <person name="Xiong Y."/>
            <person name="Grigoriev I.V."/>
            <person name="Hibbett D.S."/>
            <person name="Nagy L.G."/>
        </authorList>
    </citation>
    <scope>NUCLEOTIDE SEQUENCE [LARGE SCALE GENOMIC DNA]</scope>
    <source>
        <strain evidence="2 3">SZMC22713</strain>
    </source>
</reference>
<organism evidence="2 3">
    <name type="scientific">Rickenella mellea</name>
    <dbReference type="NCBI Taxonomy" id="50990"/>
    <lineage>
        <taxon>Eukaryota</taxon>
        <taxon>Fungi</taxon>
        <taxon>Dikarya</taxon>
        <taxon>Basidiomycota</taxon>
        <taxon>Agaricomycotina</taxon>
        <taxon>Agaricomycetes</taxon>
        <taxon>Hymenochaetales</taxon>
        <taxon>Rickenellaceae</taxon>
        <taxon>Rickenella</taxon>
    </lineage>
</organism>
<dbReference type="VEuPathDB" id="FungiDB:BD410DRAFT_793862"/>
<keyword evidence="3" id="KW-1185">Reference proteome</keyword>
<evidence type="ECO:0000256" key="1">
    <source>
        <dbReference type="SAM" id="MobiDB-lite"/>
    </source>
</evidence>
<evidence type="ECO:0000313" key="3">
    <source>
        <dbReference type="Proteomes" id="UP000294933"/>
    </source>
</evidence>
<evidence type="ECO:0000313" key="2">
    <source>
        <dbReference type="EMBL" id="TDL17829.1"/>
    </source>
</evidence>
<gene>
    <name evidence="2" type="ORF">BD410DRAFT_793862</name>
</gene>
<dbReference type="Proteomes" id="UP000294933">
    <property type="component" value="Unassembled WGS sequence"/>
</dbReference>
<dbReference type="EMBL" id="ML170215">
    <property type="protein sequence ID" value="TDL17829.1"/>
    <property type="molecule type" value="Genomic_DNA"/>
</dbReference>